<dbReference type="PRINTS" id="PR01021">
    <property type="entry name" value="OMPADOMAIN"/>
</dbReference>
<dbReference type="GO" id="GO:0009279">
    <property type="term" value="C:cell outer membrane"/>
    <property type="evidence" value="ECO:0007669"/>
    <property type="project" value="UniProtKB-SubCell"/>
</dbReference>
<dbReference type="KEGG" id="rhy:RD110_24845"/>
<dbReference type="STRING" id="1842727.RD110_24845"/>
<feature type="signal peptide" evidence="4">
    <location>
        <begin position="1"/>
        <end position="29"/>
    </location>
</feature>
<accession>A0A1P8K217</accession>
<dbReference type="PROSITE" id="PS51123">
    <property type="entry name" value="OMPA_2"/>
    <property type="match status" value="1"/>
</dbReference>
<gene>
    <name evidence="6" type="ORF">RD110_24845</name>
</gene>
<dbReference type="PANTHER" id="PTHR30329:SF17">
    <property type="entry name" value="LIPOPROTEIN YFIB-RELATED"/>
    <property type="match status" value="1"/>
</dbReference>
<dbReference type="InterPro" id="IPR050330">
    <property type="entry name" value="Bact_OuterMem_StrucFunc"/>
</dbReference>
<evidence type="ECO:0000256" key="4">
    <source>
        <dbReference type="SAM" id="SignalP"/>
    </source>
</evidence>
<evidence type="ECO:0000256" key="3">
    <source>
        <dbReference type="PROSITE-ProRule" id="PRU00473"/>
    </source>
</evidence>
<feature type="domain" description="OmpA-like" evidence="5">
    <location>
        <begin position="54"/>
        <end position="169"/>
    </location>
</feature>
<dbReference type="RefSeq" id="WP_076203177.1">
    <property type="nucleotide sequence ID" value="NZ_CP019236.1"/>
</dbReference>
<dbReference type="PRINTS" id="PR01023">
    <property type="entry name" value="NAFLGMOTY"/>
</dbReference>
<evidence type="ECO:0000259" key="5">
    <source>
        <dbReference type="PROSITE" id="PS51123"/>
    </source>
</evidence>
<dbReference type="InterPro" id="IPR006665">
    <property type="entry name" value="OmpA-like"/>
</dbReference>
<keyword evidence="7" id="KW-1185">Reference proteome</keyword>
<dbReference type="Proteomes" id="UP000186609">
    <property type="component" value="Chromosome"/>
</dbReference>
<dbReference type="EMBL" id="CP019236">
    <property type="protein sequence ID" value="APW40029.1"/>
    <property type="molecule type" value="Genomic_DNA"/>
</dbReference>
<keyword evidence="2 3" id="KW-0472">Membrane</keyword>
<organism evidence="6 7">
    <name type="scientific">Rhodoferax koreensis</name>
    <dbReference type="NCBI Taxonomy" id="1842727"/>
    <lineage>
        <taxon>Bacteria</taxon>
        <taxon>Pseudomonadati</taxon>
        <taxon>Pseudomonadota</taxon>
        <taxon>Betaproteobacteria</taxon>
        <taxon>Burkholderiales</taxon>
        <taxon>Comamonadaceae</taxon>
        <taxon>Rhodoferax</taxon>
    </lineage>
</organism>
<name>A0A1P8K217_9BURK</name>
<dbReference type="CDD" id="cd07185">
    <property type="entry name" value="OmpA_C-like"/>
    <property type="match status" value="1"/>
</dbReference>
<dbReference type="Pfam" id="PF00691">
    <property type="entry name" value="OmpA"/>
    <property type="match status" value="1"/>
</dbReference>
<dbReference type="InterPro" id="IPR006664">
    <property type="entry name" value="OMP_bac"/>
</dbReference>
<evidence type="ECO:0000256" key="2">
    <source>
        <dbReference type="ARBA" id="ARBA00023136"/>
    </source>
</evidence>
<evidence type="ECO:0000313" key="7">
    <source>
        <dbReference type="Proteomes" id="UP000186609"/>
    </source>
</evidence>
<dbReference type="SUPFAM" id="SSF103088">
    <property type="entry name" value="OmpA-like"/>
    <property type="match status" value="1"/>
</dbReference>
<dbReference type="InterPro" id="IPR036737">
    <property type="entry name" value="OmpA-like_sf"/>
</dbReference>
<dbReference type="PROSITE" id="PS51257">
    <property type="entry name" value="PROKAR_LIPOPROTEIN"/>
    <property type="match status" value="1"/>
</dbReference>
<comment type="subcellular location">
    <subcellularLocation>
        <location evidence="1">Cell outer membrane</location>
    </subcellularLocation>
</comment>
<dbReference type="AlphaFoldDB" id="A0A1P8K217"/>
<reference evidence="7" key="1">
    <citation type="submission" date="2017-01" db="EMBL/GenBank/DDBJ databases">
        <authorList>
            <person name="Kim Y.J."/>
            <person name="Farh M.E.-A."/>
            <person name="Yang D.-C."/>
        </authorList>
    </citation>
    <scope>NUCLEOTIDE SEQUENCE [LARGE SCALE GENOMIC DNA]</scope>
    <source>
        <strain evidence="7">DCY110</strain>
    </source>
</reference>
<dbReference type="Gene3D" id="3.30.1330.60">
    <property type="entry name" value="OmpA-like domain"/>
    <property type="match status" value="1"/>
</dbReference>
<feature type="chain" id="PRO_5012003801" description="OmpA-like domain-containing protein" evidence="4">
    <location>
        <begin position="30"/>
        <end position="169"/>
    </location>
</feature>
<proteinExistence type="predicted"/>
<protein>
    <recommendedName>
        <fullName evidence="5">OmpA-like domain-containing protein</fullName>
    </recommendedName>
</protein>
<evidence type="ECO:0000256" key="1">
    <source>
        <dbReference type="ARBA" id="ARBA00004442"/>
    </source>
</evidence>
<evidence type="ECO:0000313" key="6">
    <source>
        <dbReference type="EMBL" id="APW40029.1"/>
    </source>
</evidence>
<dbReference type="OrthoDB" id="345640at2"/>
<keyword evidence="4" id="KW-0732">Signal</keyword>
<dbReference type="PANTHER" id="PTHR30329">
    <property type="entry name" value="STATOR ELEMENT OF FLAGELLAR MOTOR COMPLEX"/>
    <property type="match status" value="1"/>
</dbReference>
<sequence>MSAPRRQFALLAGLAVLGLAGCQTPPPAAAPVPIDAKAHRVAELKRLGFVQSDDGWEYSFPGKILFDTASDALDPASQTAADRIGEALLKLGVDHLRVEGHTDNVGSAAFNQTLSLRRAEAVARALAAKGLPLNLMEVRGLGKDKPIVDNNTPENRLQNRRVAVIVPNQ</sequence>